<evidence type="ECO:0008006" key="2">
    <source>
        <dbReference type="Google" id="ProtNLM"/>
    </source>
</evidence>
<dbReference type="SUPFAM" id="SSF51905">
    <property type="entry name" value="FAD/NAD(P)-binding domain"/>
    <property type="match status" value="1"/>
</dbReference>
<organism evidence="1">
    <name type="scientific">marine metagenome</name>
    <dbReference type="NCBI Taxonomy" id="408172"/>
    <lineage>
        <taxon>unclassified sequences</taxon>
        <taxon>metagenomes</taxon>
        <taxon>ecological metagenomes</taxon>
    </lineage>
</organism>
<evidence type="ECO:0000313" key="1">
    <source>
        <dbReference type="EMBL" id="SVA68249.1"/>
    </source>
</evidence>
<dbReference type="PANTHER" id="PTHR10668:SF103">
    <property type="entry name" value="PYRIDINE NUCLEOTIDE-DISULFIDE OXIDOREDUCTASE DOMAIN-CONTAINING PROTEIN 2"/>
    <property type="match status" value="1"/>
</dbReference>
<gene>
    <name evidence="1" type="ORF">METZ01_LOCUS121103</name>
</gene>
<accession>A0A381XU12</accession>
<name>A0A381XU12_9ZZZZ</name>
<dbReference type="AlphaFoldDB" id="A0A381XU12"/>
<reference evidence="1" key="1">
    <citation type="submission" date="2018-05" db="EMBL/GenBank/DDBJ databases">
        <authorList>
            <person name="Lanie J.A."/>
            <person name="Ng W.-L."/>
            <person name="Kazmierczak K.M."/>
            <person name="Andrzejewski T.M."/>
            <person name="Davidsen T.M."/>
            <person name="Wayne K.J."/>
            <person name="Tettelin H."/>
            <person name="Glass J.I."/>
            <person name="Rusch D."/>
            <person name="Podicherti R."/>
            <person name="Tsui H.-C.T."/>
            <person name="Winkler M.E."/>
        </authorList>
    </citation>
    <scope>NUCLEOTIDE SEQUENCE</scope>
</reference>
<protein>
    <recommendedName>
        <fullName evidence="2">Amine oxidase domain-containing protein</fullName>
    </recommendedName>
</protein>
<dbReference type="Gene3D" id="3.50.50.60">
    <property type="entry name" value="FAD/NAD(P)-binding domain"/>
    <property type="match status" value="1"/>
</dbReference>
<dbReference type="PANTHER" id="PTHR10668">
    <property type="entry name" value="PHYTOENE DEHYDROGENASE"/>
    <property type="match status" value="1"/>
</dbReference>
<sequence length="448" mass="50587">MAEYANSLNCVSPIIKKELNINVANISNTNHIISLEDNQNHTVLEDNSGKLSFIKTNADEEDQQNFLSIINNYKLFSKTLGSFMYQKPPRVKSGKRSDLLQLISMGWKIRKLGKKNMRELLRIIGLNIADDLEDNLNNNNLMGLLSHEAILGTNLGPRSPGSILTLLYKQAINDNIFNLKKIEVGDYINQLEDCCNKNSVEIIKSSEVKKILTQNNSVTGIQLNNGENLESSCVVSNADPKTTYLNLLGAEILDTDFIRRTKNFRNKGNVAKLELVLENEIAINNIDKNMYGKFIYAPNIKYIEHAFNKNKYNHFSENPCLEFYVNQNTLSANVYYVPYLINSSHQENEIIKRCISVLNKFIPDMKIAKEKLITPNQMEEKYNISGGHWHHGDLEIDQLLMMRPFYGSAQYSTPINGLYLCSAGTHPGGGLTGINGLNAAKKVIEDMK</sequence>
<proteinExistence type="predicted"/>
<dbReference type="InterPro" id="IPR036188">
    <property type="entry name" value="FAD/NAD-bd_sf"/>
</dbReference>
<dbReference type="EMBL" id="UINC01016384">
    <property type="protein sequence ID" value="SVA68249.1"/>
    <property type="molecule type" value="Genomic_DNA"/>
</dbReference>